<dbReference type="SUPFAM" id="SSF54506">
    <property type="entry name" value="Diaminopimelate epimerase-like"/>
    <property type="match status" value="2"/>
</dbReference>
<name>A0A447IT76_9RHOB</name>
<comment type="similarity">
    <text evidence="1">Belongs to the PrpF family.</text>
</comment>
<dbReference type="PANTHER" id="PTHR43709">
    <property type="entry name" value="ACONITATE ISOMERASE-RELATED"/>
    <property type="match status" value="1"/>
</dbReference>
<reference evidence="3 4" key="1">
    <citation type="submission" date="2018-12" db="EMBL/GenBank/DDBJ databases">
        <authorList>
            <person name="Criscuolo A."/>
        </authorList>
    </citation>
    <scope>NUCLEOTIDE SEQUENCE [LARGE SCALE GENOMIC DNA]</scope>
    <source>
        <strain evidence="3">ACIP1116241</strain>
    </source>
</reference>
<dbReference type="GO" id="GO:0050100">
    <property type="term" value="F:methylitaconate delta-isomerase activity"/>
    <property type="evidence" value="ECO:0007669"/>
    <property type="project" value="UniProtKB-EC"/>
</dbReference>
<accession>A0A447IT76</accession>
<proteinExistence type="inferred from homology"/>
<organism evidence="3 4">
    <name type="scientific">Paracoccus haematequi</name>
    <dbReference type="NCBI Taxonomy" id="2491866"/>
    <lineage>
        <taxon>Bacteria</taxon>
        <taxon>Pseudomonadati</taxon>
        <taxon>Pseudomonadota</taxon>
        <taxon>Alphaproteobacteria</taxon>
        <taxon>Rhodobacterales</taxon>
        <taxon>Paracoccaceae</taxon>
        <taxon>Paracoccus</taxon>
    </lineage>
</organism>
<evidence type="ECO:0000313" key="4">
    <source>
        <dbReference type="Proteomes" id="UP000270743"/>
    </source>
</evidence>
<gene>
    <name evidence="3" type="primary">mii</name>
    <name evidence="3" type="ORF">PARHAE_03920</name>
</gene>
<evidence type="ECO:0000313" key="3">
    <source>
        <dbReference type="EMBL" id="VDS10702.1"/>
    </source>
</evidence>
<dbReference type="InterPro" id="IPR007400">
    <property type="entry name" value="PrpF-like"/>
</dbReference>
<evidence type="ECO:0000256" key="1">
    <source>
        <dbReference type="ARBA" id="ARBA00007673"/>
    </source>
</evidence>
<dbReference type="EMBL" id="UZWE01000073">
    <property type="protein sequence ID" value="VDS10702.1"/>
    <property type="molecule type" value="Genomic_DNA"/>
</dbReference>
<protein>
    <submittedName>
        <fullName evidence="3">3-methylitaconate isomerase</fullName>
        <ecNumber evidence="3">5.3.3.6</ecNumber>
    </submittedName>
</protein>
<keyword evidence="4" id="KW-1185">Reference proteome</keyword>
<dbReference type="Proteomes" id="UP000270743">
    <property type="component" value="Unassembled WGS sequence"/>
</dbReference>
<sequence>MRQLDGMGGGLSSLSKICIVGPSDRPDADVDYTFAQVGVNSTVVDFNSNCGNMSSAIGPFAVDEGFVTPQGDGPTVVRIHNTNSGKIIHARFVVEDGVAAVDGDTVIPGVSGSGATVELAFQNPAGTRGRGLTPSGSLCDELVLPDDSKVVVTCIDAATPAVFVSAQAAGISGTIDPMTLDADKGAMQRLEVIRRAASVAMGITPNIEEAAKIMSIPKIAIVSGPADYSCLDGTKVVASRCDIAIRMISAGQAHRAVPITGALALAAAASQAGSVPHGLLAAGTSIEALRLATPSGVIIVGCDLDDTGAVLSANVVRTQRRLMDGQIYLRRSAFSSDTLNELTDLKETA</sequence>
<dbReference type="AlphaFoldDB" id="A0A447IT76"/>
<dbReference type="PANTHER" id="PTHR43709:SF2">
    <property type="entry name" value="DUF453 DOMAIN PROTEIN (AFU_ORTHOLOGUE AFUA_6G00360)"/>
    <property type="match status" value="1"/>
</dbReference>
<evidence type="ECO:0000256" key="2">
    <source>
        <dbReference type="ARBA" id="ARBA00023235"/>
    </source>
</evidence>
<dbReference type="Pfam" id="PF04303">
    <property type="entry name" value="PrpF"/>
    <property type="match status" value="1"/>
</dbReference>
<dbReference type="EC" id="5.3.3.6" evidence="3"/>
<keyword evidence="2 3" id="KW-0413">Isomerase</keyword>
<dbReference type="Gene3D" id="3.10.310.10">
    <property type="entry name" value="Diaminopimelate Epimerase, Chain A, domain 1"/>
    <property type="match status" value="2"/>
</dbReference>